<feature type="transmembrane region" description="Helical" evidence="7">
    <location>
        <begin position="128"/>
        <end position="144"/>
    </location>
</feature>
<dbReference type="Pfam" id="PF00528">
    <property type="entry name" value="BPD_transp_1"/>
    <property type="match status" value="1"/>
</dbReference>
<organism evidence="9 10">
    <name type="scientific">Candidatus Limivivens merdigallinarum</name>
    <dbReference type="NCBI Taxonomy" id="2840859"/>
    <lineage>
        <taxon>Bacteria</taxon>
        <taxon>Bacillati</taxon>
        <taxon>Bacillota</taxon>
        <taxon>Clostridia</taxon>
        <taxon>Lachnospirales</taxon>
        <taxon>Lachnospiraceae</taxon>
        <taxon>Lachnospiraceae incertae sedis</taxon>
        <taxon>Candidatus Limivivens</taxon>
    </lineage>
</organism>
<dbReference type="PANTHER" id="PTHR30151:SF0">
    <property type="entry name" value="ABC TRANSPORTER PERMEASE PROTEIN MJ0413-RELATED"/>
    <property type="match status" value="1"/>
</dbReference>
<feature type="transmembrane region" description="Helical" evidence="7">
    <location>
        <begin position="70"/>
        <end position="89"/>
    </location>
</feature>
<feature type="transmembrane region" description="Helical" evidence="7">
    <location>
        <begin position="96"/>
        <end position="122"/>
    </location>
</feature>
<dbReference type="InterPro" id="IPR000515">
    <property type="entry name" value="MetI-like"/>
</dbReference>
<feature type="domain" description="ABC transmembrane type-1" evidence="8">
    <location>
        <begin position="62"/>
        <end position="242"/>
    </location>
</feature>
<keyword evidence="4 7" id="KW-0812">Transmembrane</keyword>
<keyword evidence="6 7" id="KW-0472">Membrane</keyword>
<dbReference type="Proteomes" id="UP000886886">
    <property type="component" value="Unassembled WGS sequence"/>
</dbReference>
<dbReference type="EMBL" id="DVFT01000019">
    <property type="protein sequence ID" value="HIQ95193.1"/>
    <property type="molecule type" value="Genomic_DNA"/>
</dbReference>
<evidence type="ECO:0000256" key="4">
    <source>
        <dbReference type="ARBA" id="ARBA00022692"/>
    </source>
</evidence>
<name>A0A9D1D043_9FIRM</name>
<dbReference type="GO" id="GO:0042918">
    <property type="term" value="P:alkanesulfonate transmembrane transport"/>
    <property type="evidence" value="ECO:0007669"/>
    <property type="project" value="UniProtKB-ARBA"/>
</dbReference>
<comment type="caution">
    <text evidence="9">The sequence shown here is derived from an EMBL/GenBank/DDBJ whole genome shotgun (WGS) entry which is preliminary data.</text>
</comment>
<accession>A0A9D1D043</accession>
<keyword evidence="5 7" id="KW-1133">Transmembrane helix</keyword>
<evidence type="ECO:0000313" key="9">
    <source>
        <dbReference type="EMBL" id="HIQ95193.1"/>
    </source>
</evidence>
<gene>
    <name evidence="9" type="ORF">IAB26_01385</name>
</gene>
<protein>
    <submittedName>
        <fullName evidence="9">ABC transporter permease</fullName>
    </submittedName>
</protein>
<evidence type="ECO:0000256" key="5">
    <source>
        <dbReference type="ARBA" id="ARBA00022989"/>
    </source>
</evidence>
<evidence type="ECO:0000256" key="3">
    <source>
        <dbReference type="ARBA" id="ARBA00022475"/>
    </source>
</evidence>
<evidence type="ECO:0000256" key="6">
    <source>
        <dbReference type="ARBA" id="ARBA00023136"/>
    </source>
</evidence>
<comment type="similarity">
    <text evidence="7">Belongs to the binding-protein-dependent transport system permease family.</text>
</comment>
<sequence>MKSAAKKAGYLAEYFLFLILILVVWFVMDGMGKLNPVIMPSPSKIGSTLVSLIEKGTLMDNLVVSVVRVLQGYLLAAGLGVVLGILIGLSKHLDRLTALLIQIIKPIPPIAWIPLVILWFGIGESGKVFLIFLGGFFTILINVIDGIHQTDAKLIEVSKSMETPFFKHIFKVVIPSAAPNIFTGLRTGLSSCWMCVVAAELVSSTTGLGYLIMNARQFGKTDEVIVGMLTIGIIGKIMDSLLKLVEKHLIKWN</sequence>
<dbReference type="AlphaFoldDB" id="A0A9D1D043"/>
<evidence type="ECO:0000259" key="8">
    <source>
        <dbReference type="PROSITE" id="PS50928"/>
    </source>
</evidence>
<dbReference type="InterPro" id="IPR035906">
    <property type="entry name" value="MetI-like_sf"/>
</dbReference>
<dbReference type="PANTHER" id="PTHR30151">
    <property type="entry name" value="ALKANE SULFONATE ABC TRANSPORTER-RELATED, MEMBRANE SUBUNIT"/>
    <property type="match status" value="1"/>
</dbReference>
<dbReference type="Gene3D" id="1.10.3720.10">
    <property type="entry name" value="MetI-like"/>
    <property type="match status" value="1"/>
</dbReference>
<reference evidence="9" key="2">
    <citation type="journal article" date="2021" name="PeerJ">
        <title>Extensive microbial diversity within the chicken gut microbiome revealed by metagenomics and culture.</title>
        <authorList>
            <person name="Gilroy R."/>
            <person name="Ravi A."/>
            <person name="Getino M."/>
            <person name="Pursley I."/>
            <person name="Horton D.L."/>
            <person name="Alikhan N.F."/>
            <person name="Baker D."/>
            <person name="Gharbi K."/>
            <person name="Hall N."/>
            <person name="Watson M."/>
            <person name="Adriaenssens E.M."/>
            <person name="Foster-Nyarko E."/>
            <person name="Jarju S."/>
            <person name="Secka A."/>
            <person name="Antonio M."/>
            <person name="Oren A."/>
            <person name="Chaudhuri R.R."/>
            <person name="La Ragione R."/>
            <person name="Hildebrand F."/>
            <person name="Pallen M.J."/>
        </authorList>
    </citation>
    <scope>NUCLEOTIDE SEQUENCE</scope>
    <source>
        <strain evidence="9">ChiSjej3B21-11622</strain>
    </source>
</reference>
<dbReference type="SUPFAM" id="SSF161098">
    <property type="entry name" value="MetI-like"/>
    <property type="match status" value="1"/>
</dbReference>
<reference evidence="9" key="1">
    <citation type="submission" date="2020-10" db="EMBL/GenBank/DDBJ databases">
        <authorList>
            <person name="Gilroy R."/>
        </authorList>
    </citation>
    <scope>NUCLEOTIDE SEQUENCE</scope>
    <source>
        <strain evidence="9">ChiSjej3B21-11622</strain>
    </source>
</reference>
<comment type="subcellular location">
    <subcellularLocation>
        <location evidence="1 7">Cell membrane</location>
        <topology evidence="1 7">Multi-pass membrane protein</topology>
    </subcellularLocation>
</comment>
<dbReference type="CDD" id="cd06261">
    <property type="entry name" value="TM_PBP2"/>
    <property type="match status" value="1"/>
</dbReference>
<evidence type="ECO:0000313" key="10">
    <source>
        <dbReference type="Proteomes" id="UP000886886"/>
    </source>
</evidence>
<dbReference type="GO" id="GO:0005886">
    <property type="term" value="C:plasma membrane"/>
    <property type="evidence" value="ECO:0007669"/>
    <property type="project" value="UniProtKB-SubCell"/>
</dbReference>
<dbReference type="FunFam" id="1.10.3720.10:FF:000003">
    <property type="entry name" value="Aliphatic sulfonate ABC transporter permease"/>
    <property type="match status" value="1"/>
</dbReference>
<evidence type="ECO:0000256" key="2">
    <source>
        <dbReference type="ARBA" id="ARBA00022448"/>
    </source>
</evidence>
<feature type="transmembrane region" description="Helical" evidence="7">
    <location>
        <begin position="12"/>
        <end position="28"/>
    </location>
</feature>
<evidence type="ECO:0000256" key="1">
    <source>
        <dbReference type="ARBA" id="ARBA00004651"/>
    </source>
</evidence>
<keyword evidence="3" id="KW-1003">Cell membrane</keyword>
<dbReference type="PROSITE" id="PS50928">
    <property type="entry name" value="ABC_TM1"/>
    <property type="match status" value="1"/>
</dbReference>
<proteinExistence type="inferred from homology"/>
<evidence type="ECO:0000256" key="7">
    <source>
        <dbReference type="RuleBase" id="RU363032"/>
    </source>
</evidence>
<keyword evidence="2 7" id="KW-0813">Transport</keyword>